<dbReference type="KEGG" id="zju:107431362"/>
<evidence type="ECO:0000259" key="6">
    <source>
        <dbReference type="PROSITE" id="PS51059"/>
    </source>
</evidence>
<dbReference type="Pfam" id="PF23467">
    <property type="entry name" value="WWE_5"/>
    <property type="match status" value="1"/>
</dbReference>
<dbReference type="PROSITE" id="PS51059">
    <property type="entry name" value="PARP_CATALYTIC"/>
    <property type="match status" value="1"/>
</dbReference>
<dbReference type="InterPro" id="IPR022003">
    <property type="entry name" value="RST"/>
</dbReference>
<evidence type="ECO:0000256" key="5">
    <source>
        <dbReference type="SAM" id="MobiDB-lite"/>
    </source>
</evidence>
<feature type="compositionally biased region" description="Polar residues" evidence="5">
    <location>
        <begin position="494"/>
        <end position="505"/>
    </location>
</feature>
<evidence type="ECO:0000313" key="12">
    <source>
        <dbReference type="RefSeq" id="XP_015897738.3"/>
    </source>
</evidence>
<dbReference type="RefSeq" id="XP_015897734.3">
    <property type="nucleotide sequence ID" value="XM_016042248.4"/>
</dbReference>
<reference evidence="9 10" key="1">
    <citation type="submission" date="2025-05" db="UniProtKB">
        <authorList>
            <consortium name="RefSeq"/>
        </authorList>
    </citation>
    <scope>IDENTIFICATION</scope>
    <source>
        <tissue evidence="9 10">Seedling</tissue>
    </source>
</reference>
<evidence type="ECO:0000313" key="8">
    <source>
        <dbReference type="Proteomes" id="UP001652623"/>
    </source>
</evidence>
<dbReference type="Gene3D" id="3.90.228.10">
    <property type="match status" value="1"/>
</dbReference>
<dbReference type="GO" id="GO:0003950">
    <property type="term" value="F:NAD+ poly-ADP-ribosyltransferase activity"/>
    <property type="evidence" value="ECO:0007669"/>
    <property type="project" value="InterPro"/>
</dbReference>
<dbReference type="InterPro" id="IPR012317">
    <property type="entry name" value="Poly(ADP-ribose)pol_cat_dom"/>
</dbReference>
<evidence type="ECO:0000256" key="4">
    <source>
        <dbReference type="ARBA" id="ARBA00023242"/>
    </source>
</evidence>
<sequence>MNANIAKASDDNHRVTLCLKRKHATHCASYFTGVNHTGLPHLSDLNKPGKRRKLEGCESRSQFKRSLCKSYSNFMRSGIPKRLMFHQNGGWTDFCQDLVDLVRNEFQVKKAVVDVEFNDQHYLLDFLHMIWLDLKKDLQLPIAWIDEAGKCFFPEVYADDVDEPYENGNNEEQLFVEPCDSHVIKLQVEIEINGLNNSVLKECSGESNAFVKNIQIGQEPATEKCAVEVEDSCNRDPDIEVDEALDQEMEAKILRVAESVNKKLDSDTVRKMFLKGVTAFGDVDISEIYQCSGASLQARFDLFQKQVEITRNHRGDANVRYAWLASSKGELSTVMMYGLGHCGQSAIKSICGIGVHLTAASYSDASANYCDVDENGVRHMFFCRVIMGNMELIHPGSKQFLPSSSDFDSGVDDLQEPRHYIVWNTNMNTHIYPEYVVSFKVTANAEGDLAGSEGKHDVSGVTSFCHQTLGRSVLETSAVYAGGGIQRISDSRRTQASKSQMNSDSGKSEEKAASLGSSTSLRVPKSPWMPFPMLFAAISNEVPPKNMELIDTYYNIFRAQKISRADFVKKLRLIVGDNLLRSTIAKLQCKVPMKSKSDLEESKTNIEVRGAFN</sequence>
<evidence type="ECO:0000256" key="1">
    <source>
        <dbReference type="ARBA" id="ARBA00004123"/>
    </source>
</evidence>
<feature type="region of interest" description="Disordered" evidence="5">
    <location>
        <begin position="490"/>
        <end position="521"/>
    </location>
</feature>
<dbReference type="SUPFAM" id="SSF56399">
    <property type="entry name" value="ADP-ribosylation"/>
    <property type="match status" value="1"/>
</dbReference>
<dbReference type="RefSeq" id="XP_015897738.3">
    <property type="nucleotide sequence ID" value="XM_016042252.4"/>
</dbReference>
<dbReference type="InterPro" id="IPR044964">
    <property type="entry name" value="RCD1/SRO1-5"/>
</dbReference>
<dbReference type="Pfam" id="PF12174">
    <property type="entry name" value="RST"/>
    <property type="match status" value="1"/>
</dbReference>
<evidence type="ECO:0000313" key="11">
    <source>
        <dbReference type="RefSeq" id="XP_015897737.3"/>
    </source>
</evidence>
<dbReference type="PROSITE" id="PS51879">
    <property type="entry name" value="RST"/>
    <property type="match status" value="1"/>
</dbReference>
<dbReference type="RefSeq" id="XP_015897737.3">
    <property type="nucleotide sequence ID" value="XM_016042251.4"/>
</dbReference>
<feature type="domain" description="RST" evidence="7">
    <location>
        <begin position="522"/>
        <end position="593"/>
    </location>
</feature>
<keyword evidence="4" id="KW-0539">Nucleus</keyword>
<feature type="domain" description="PARP catalytic" evidence="6">
    <location>
        <begin position="243"/>
        <end position="460"/>
    </location>
</feature>
<protein>
    <submittedName>
        <fullName evidence="9 10">Inactive poly [ADP-ribose] polymerase RCD1</fullName>
    </submittedName>
</protein>
<evidence type="ECO:0000256" key="3">
    <source>
        <dbReference type="ARBA" id="ARBA00023016"/>
    </source>
</evidence>
<keyword evidence="2" id="KW-0217">Developmental protein</keyword>
<keyword evidence="8" id="KW-1185">Reference proteome</keyword>
<evidence type="ECO:0000313" key="10">
    <source>
        <dbReference type="RefSeq" id="XP_015897735.3"/>
    </source>
</evidence>
<dbReference type="PANTHER" id="PTHR32263:SF5">
    <property type="entry name" value="INACTIVE POLY [ADP-RIBOSE] POLYMERASE SRO1-RELATED"/>
    <property type="match status" value="1"/>
</dbReference>
<comment type="subcellular location">
    <subcellularLocation>
        <location evidence="1">Nucleus</location>
    </subcellularLocation>
</comment>
<evidence type="ECO:0000259" key="7">
    <source>
        <dbReference type="PROSITE" id="PS51879"/>
    </source>
</evidence>
<keyword evidence="3" id="KW-0346">Stress response</keyword>
<dbReference type="GeneID" id="107431362"/>
<name>A0A6P4AQS7_ZIZJJ</name>
<evidence type="ECO:0000256" key="2">
    <source>
        <dbReference type="ARBA" id="ARBA00022473"/>
    </source>
</evidence>
<dbReference type="AlphaFoldDB" id="A0A6P4AQS7"/>
<dbReference type="GO" id="GO:0005634">
    <property type="term" value="C:nucleus"/>
    <property type="evidence" value="ECO:0007669"/>
    <property type="project" value="UniProtKB-SubCell"/>
</dbReference>
<organism evidence="8 11">
    <name type="scientific">Ziziphus jujuba</name>
    <name type="common">Chinese jujube</name>
    <name type="synonym">Ziziphus sativa</name>
    <dbReference type="NCBI Taxonomy" id="326968"/>
    <lineage>
        <taxon>Eukaryota</taxon>
        <taxon>Viridiplantae</taxon>
        <taxon>Streptophyta</taxon>
        <taxon>Embryophyta</taxon>
        <taxon>Tracheophyta</taxon>
        <taxon>Spermatophyta</taxon>
        <taxon>Magnoliopsida</taxon>
        <taxon>eudicotyledons</taxon>
        <taxon>Gunneridae</taxon>
        <taxon>Pentapetalae</taxon>
        <taxon>rosids</taxon>
        <taxon>fabids</taxon>
        <taxon>Rosales</taxon>
        <taxon>Rhamnaceae</taxon>
        <taxon>Paliureae</taxon>
        <taxon>Ziziphus</taxon>
    </lineage>
</organism>
<evidence type="ECO:0000313" key="9">
    <source>
        <dbReference type="RefSeq" id="XP_015897734.3"/>
    </source>
</evidence>
<proteinExistence type="predicted"/>
<dbReference type="PANTHER" id="PTHR32263">
    <property type="entry name" value="INACTIVE POLY [ADP-RIBOSE] POLYMERASE SRO4-RELATED"/>
    <property type="match status" value="1"/>
</dbReference>
<dbReference type="RefSeq" id="XP_015897735.3">
    <property type="nucleotide sequence ID" value="XM_016042249.4"/>
</dbReference>
<dbReference type="InterPro" id="IPR057823">
    <property type="entry name" value="WWE_RCD1"/>
</dbReference>
<gene>
    <name evidence="9 10 11 12" type="primary">LOC107431362</name>
</gene>
<dbReference type="Proteomes" id="UP001652623">
    <property type="component" value="Chromosome 6"/>
</dbReference>
<accession>A0A6P4AQS7</accession>